<name>A0ABX6RHE1_9ACTN</name>
<proteinExistence type="predicted"/>
<dbReference type="Pfam" id="PF20703">
    <property type="entry name" value="nSTAND1"/>
    <property type="match status" value="1"/>
</dbReference>
<feature type="compositionally biased region" description="Basic residues" evidence="1">
    <location>
        <begin position="48"/>
        <end position="57"/>
    </location>
</feature>
<evidence type="ECO:0000256" key="1">
    <source>
        <dbReference type="SAM" id="MobiDB-lite"/>
    </source>
</evidence>
<evidence type="ECO:0000259" key="2">
    <source>
        <dbReference type="Pfam" id="PF20703"/>
    </source>
</evidence>
<dbReference type="SUPFAM" id="SSF50998">
    <property type="entry name" value="Quinoprotein alcohol dehydrogenase-like"/>
    <property type="match status" value="1"/>
</dbReference>
<dbReference type="Proteomes" id="UP000515764">
    <property type="component" value="Chromosome"/>
</dbReference>
<dbReference type="Gene3D" id="2.40.10.120">
    <property type="match status" value="1"/>
</dbReference>
<feature type="domain" description="Novel STAND NTPase 1" evidence="2">
    <location>
        <begin position="322"/>
        <end position="720"/>
    </location>
</feature>
<reference evidence="4" key="1">
    <citation type="submission" date="2019-10" db="EMBL/GenBank/DDBJ databases">
        <title>Antimicrobial potential of Antarctic Bacteria.</title>
        <authorList>
            <person name="Benaud N."/>
            <person name="Edwards R.J."/>
            <person name="Ferrari B.C."/>
        </authorList>
    </citation>
    <scope>NUCLEOTIDE SEQUENCE [LARGE SCALE GENOMIC DNA]</scope>
    <source>
        <strain evidence="4">NBH77</strain>
    </source>
</reference>
<organism evidence="3 4">
    <name type="scientific">Streptomyces rutgersensis</name>
    <dbReference type="NCBI Taxonomy" id="53451"/>
    <lineage>
        <taxon>Bacteria</taxon>
        <taxon>Bacillati</taxon>
        <taxon>Actinomycetota</taxon>
        <taxon>Actinomycetes</taxon>
        <taxon>Kitasatosporales</taxon>
        <taxon>Streptomycetaceae</taxon>
        <taxon>Streptomyces</taxon>
        <taxon>Streptomyces diastaticus group</taxon>
    </lineage>
</organism>
<accession>A0ABX6RHE1</accession>
<dbReference type="RefSeq" id="WP_185392614.1">
    <property type="nucleotide sequence ID" value="NZ_CP045704.1"/>
</dbReference>
<sequence length="1554" mass="166358">MDHSIDTRMCQGLLERPDIAAAGVAGVGGEVLKRASLQAAEDGAGGRGGHRTPHRRDRFPVGLPNFAARSNRRRCPRHFSAFDAPPDSNGITREASCLSRGRGGSWVHCPEAKGSRAMAAEWRSDVLGTSQVRIRSVDGDVAGAGFLVAADLVCTCAHVVEEAFGLPAPEDEAPGGLVNLDFPLLSARRSARASVVSWRHGGADVALLRLDRPVEGARPAGLVDGTAVWEHPFRVFGHPDGADHGVWVRGTLRAGQGAGLLQMEAHLPGPRVTEGFSGSPVWDDAQGGVVGMTVAAHRGESTAYLLPSADLIDEHSMPARCPFQGLEPFTEEQSEFFHGRDADTIRVLEALQQRPVVLVVGPSGCGKSSLVRAGVLPRLRDQGAGVSELRPVPGARATSVLAHVLTDVLEPGLGEIERLTRAEELAWLLADGEDVLPELRGRILARGPSAGHVLFVDQLEEYARAVPAEACELFRMLSGLAGRRGAAALRVVATARPDSLDALVTVGTSDVVSDAVQFLAPLSDDDLKRAVTAPVDAVPGLWFEPGLPERIVADAGNEPGRMPLVQFALTELWHQRSNSMLTHAAYDAFEGIAGALAKHADGVHAQLSRKQQELAPRLFAQLARPGDGDTFVRRPARTTDLAPELLELVRELTRSSRRLLVLSHAPGESGQEEIVDLAHEALIELWPLLRAWLVESRDFRAWQEQLRADVGRWQARKSDPARLLGGVDLAEADLKLKGHSQDVSAEERTYIQLSHRHSRRRIRVRRGAVGVLAVLTVLSVVLALSTWRGLQRAEQQLRLQAAGLLAQASEARPPNDPATALQLALAAYNARPTATTRQVLLNQYVRGQHLLASHPSVWKGRATNMTSTPDGRVLVVTSKRSSDTPRFTVVTDALSGTPRARELGGVPKGLVHDQALSPDGRFFAASSSSDVVLLWRLDGSSRPESLSVAHTSAGTVNGTLDFSSDSKRLLVTMKPSGRCSPLPKCPPAFAEAWETGSGARIRVPDGLVPKKGVQQAAFTSDPDSVATVGYTPGAEDLRIEIRDLHTSRLRYTATVDDNLISGIRLRAGGELLIRQDGDDSYSQPLGAAPGRRVELPDVDVIGSMDSTQRFHISPDDSSNGTDAGLYDEPILTDLRTGQTHFARIPSARDTSLSSAGLAVVPRDDGEVVVLAPLGTALMIVRAERYDRKQFAATDGDAASSMSPDRRFMAIADQRSLQIVDASGARRQSVPLPFIDDAPSWTLSWTADSRRVVVWSRGGNLLAAYSAGSLKDKVPLDGALPGAKAAEKEEGDQGGEVEEVAALGGSEIALLTLDGRLARVDAANGALLTRPVPAHPDPDRSGMGTLDDIFTEGRLVPRPHHPGQVVAVTRRGAAFGDILLWDLRTPRHIATLSGLAISAPFVSSDDPPNGPLAFDERGSRLAVKSSSREVRVWDVDRRKQLPGSASSSVDGYMVGVGAGGRVLTYSKGQVTIHNLAEASDSATLNVPEGAVASVRGYRLEVSLGGVKEIFTLRRRTFDLRPEAQFRALCDAVGRDYTPAERELLPDGTPNQPPCA</sequence>
<dbReference type="EMBL" id="CP045704">
    <property type="protein sequence ID" value="QNE79745.1"/>
    <property type="molecule type" value="Genomic_DNA"/>
</dbReference>
<dbReference type="Pfam" id="PF13365">
    <property type="entry name" value="Trypsin_2"/>
    <property type="match status" value="1"/>
</dbReference>
<gene>
    <name evidence="3" type="ORF">F0345_00340</name>
</gene>
<dbReference type="InterPro" id="IPR015943">
    <property type="entry name" value="WD40/YVTN_repeat-like_dom_sf"/>
</dbReference>
<dbReference type="SUPFAM" id="SSF50494">
    <property type="entry name" value="Trypsin-like serine proteases"/>
    <property type="match status" value="1"/>
</dbReference>
<dbReference type="InterPro" id="IPR009003">
    <property type="entry name" value="Peptidase_S1_PA"/>
</dbReference>
<dbReference type="SUPFAM" id="SSF52540">
    <property type="entry name" value="P-loop containing nucleoside triphosphate hydrolases"/>
    <property type="match status" value="1"/>
</dbReference>
<dbReference type="InterPro" id="IPR027417">
    <property type="entry name" value="P-loop_NTPase"/>
</dbReference>
<dbReference type="Gene3D" id="2.130.10.10">
    <property type="entry name" value="YVTN repeat-like/Quinoprotein amine dehydrogenase"/>
    <property type="match status" value="2"/>
</dbReference>
<protein>
    <recommendedName>
        <fullName evidence="2">Novel STAND NTPase 1 domain-containing protein</fullName>
    </recommendedName>
</protein>
<dbReference type="InterPro" id="IPR011047">
    <property type="entry name" value="Quinoprotein_ADH-like_sf"/>
</dbReference>
<feature type="region of interest" description="Disordered" evidence="1">
    <location>
        <begin position="39"/>
        <end position="62"/>
    </location>
</feature>
<keyword evidence="4" id="KW-1185">Reference proteome</keyword>
<evidence type="ECO:0000313" key="3">
    <source>
        <dbReference type="EMBL" id="QNE79745.1"/>
    </source>
</evidence>
<evidence type="ECO:0000313" key="4">
    <source>
        <dbReference type="Proteomes" id="UP000515764"/>
    </source>
</evidence>
<dbReference type="InterPro" id="IPR049052">
    <property type="entry name" value="nSTAND1"/>
</dbReference>